<name>A0A2V3J0H2_9FLOR</name>
<organism evidence="2 3">
    <name type="scientific">Gracilariopsis chorda</name>
    <dbReference type="NCBI Taxonomy" id="448386"/>
    <lineage>
        <taxon>Eukaryota</taxon>
        <taxon>Rhodophyta</taxon>
        <taxon>Florideophyceae</taxon>
        <taxon>Rhodymeniophycidae</taxon>
        <taxon>Gracilariales</taxon>
        <taxon>Gracilariaceae</taxon>
        <taxon>Gracilariopsis</taxon>
    </lineage>
</organism>
<feature type="region of interest" description="Disordered" evidence="1">
    <location>
        <begin position="59"/>
        <end position="82"/>
    </location>
</feature>
<dbReference type="EMBL" id="NBIV01000020">
    <property type="protein sequence ID" value="PXF47825.1"/>
    <property type="molecule type" value="Genomic_DNA"/>
</dbReference>
<reference evidence="2 3" key="1">
    <citation type="journal article" date="2018" name="Mol. Biol. Evol.">
        <title>Analysis of the draft genome of the red seaweed Gracilariopsis chorda provides insights into genome size evolution in Rhodophyta.</title>
        <authorList>
            <person name="Lee J."/>
            <person name="Yang E.C."/>
            <person name="Graf L."/>
            <person name="Yang J.H."/>
            <person name="Qiu H."/>
            <person name="Zel Zion U."/>
            <person name="Chan C.X."/>
            <person name="Stephens T.G."/>
            <person name="Weber A.P.M."/>
            <person name="Boo G.H."/>
            <person name="Boo S.M."/>
            <person name="Kim K.M."/>
            <person name="Shin Y."/>
            <person name="Jung M."/>
            <person name="Lee S.J."/>
            <person name="Yim H.S."/>
            <person name="Lee J.H."/>
            <person name="Bhattacharya D."/>
            <person name="Yoon H.S."/>
        </authorList>
    </citation>
    <scope>NUCLEOTIDE SEQUENCE [LARGE SCALE GENOMIC DNA]</scope>
    <source>
        <strain evidence="2 3">SKKU-2015</strain>
        <tissue evidence="2">Whole body</tissue>
    </source>
</reference>
<dbReference type="OrthoDB" id="10519379at2759"/>
<protein>
    <submittedName>
        <fullName evidence="2">Uncharacterized protein</fullName>
    </submittedName>
</protein>
<comment type="caution">
    <text evidence="2">The sequence shown here is derived from an EMBL/GenBank/DDBJ whole genome shotgun (WGS) entry which is preliminary data.</text>
</comment>
<gene>
    <name evidence="2" type="ORF">BWQ96_02507</name>
</gene>
<feature type="compositionally biased region" description="Basic residues" evidence="1">
    <location>
        <begin position="59"/>
        <end position="68"/>
    </location>
</feature>
<evidence type="ECO:0000313" key="2">
    <source>
        <dbReference type="EMBL" id="PXF47825.1"/>
    </source>
</evidence>
<dbReference type="Proteomes" id="UP000247409">
    <property type="component" value="Unassembled WGS sequence"/>
</dbReference>
<sequence length="373" mass="42541">MPILFPRHRVDPLPLPNAVTDLSRRHSIRMPLGISSSVSAAVCEQGSCEAKVQVKKTVRRRTRRKHNSVKLPEDEDSPSCSPNCLEPRRKHHKCRWRFEMRRAVDKTSVSMRMEDTEHGSAKFSLDPSKRFSVFVDFRRLLAPAPFKDAGRGCRLSRLVHFLHPNRELANDHHRSSLQIRHEFEYKWKERFVNSLHAIEMFRHVFELRVRNNPLRFTPRIQVPLWVGGEAAPCLAWVREPGSGPGELRFSWKPFTISYDFPQRKIGMNHVGSNGSVSKVGIQARSCQFEHTIAQLCNGALLTITSVLSNNADAISVSAGVNGSWGEILAFGRPNGAFSLSMDTRFYASRRRKLRAVLESENLNALALRLGYFY</sequence>
<accession>A0A2V3J0H2</accession>
<evidence type="ECO:0000313" key="3">
    <source>
        <dbReference type="Proteomes" id="UP000247409"/>
    </source>
</evidence>
<keyword evidence="3" id="KW-1185">Reference proteome</keyword>
<dbReference type="AlphaFoldDB" id="A0A2V3J0H2"/>
<proteinExistence type="predicted"/>
<evidence type="ECO:0000256" key="1">
    <source>
        <dbReference type="SAM" id="MobiDB-lite"/>
    </source>
</evidence>